<accession>A0A5B0ENA7</accession>
<dbReference type="EMBL" id="VOBL01000001">
    <property type="protein sequence ID" value="KAA0979912.1"/>
    <property type="molecule type" value="Genomic_DNA"/>
</dbReference>
<proteinExistence type="predicted"/>
<protein>
    <submittedName>
        <fullName evidence="1">Uncharacterized protein</fullName>
    </submittedName>
</protein>
<name>A0A5B0ENA7_9MICC</name>
<gene>
    <name evidence="1" type="ORF">FQ154_01765</name>
</gene>
<evidence type="ECO:0000313" key="1">
    <source>
        <dbReference type="EMBL" id="KAA0979912.1"/>
    </source>
</evidence>
<dbReference type="AlphaFoldDB" id="A0A5B0ENA7"/>
<evidence type="ECO:0000313" key="2">
    <source>
        <dbReference type="Proteomes" id="UP000323856"/>
    </source>
</evidence>
<dbReference type="RefSeq" id="WP_149618458.1">
    <property type="nucleotide sequence ID" value="NZ_VOBL01000001.1"/>
</dbReference>
<dbReference type="Proteomes" id="UP000323856">
    <property type="component" value="Unassembled WGS sequence"/>
</dbReference>
<sequence>MKPEYEYRPGPRNTRERNDYSHLAAHLRANPGVWVKVRTAPTIGAAGAAAHQIRAGKRVAFRPAAEYEAYSHGLEVIARYVGACHVSPLPPGGYCTACGTVDVGVN</sequence>
<comment type="caution">
    <text evidence="1">The sequence shown here is derived from an EMBL/GenBank/DDBJ whole genome shotgun (WGS) entry which is preliminary data.</text>
</comment>
<reference evidence="1 2" key="1">
    <citation type="submission" date="2019-07" db="EMBL/GenBank/DDBJ databases">
        <title>Analysis of the biochemical properties, biological activity and biotechnological potential of siderophores and biosurfactants produced by Antarctic psychrotolerant bacteria.</title>
        <authorList>
            <person name="Styczynski M."/>
            <person name="Krucon T."/>
            <person name="Decewicz P."/>
            <person name="Dziewit L."/>
        </authorList>
    </citation>
    <scope>NUCLEOTIDE SEQUENCE [LARGE SCALE GENOMIC DNA]</scope>
    <source>
        <strain evidence="1 2">ANT_H27</strain>
    </source>
</reference>
<dbReference type="OrthoDB" id="4324777at2"/>
<organism evidence="1 2">
    <name type="scientific">Paeniglutamicibacter gangotriensis</name>
    <dbReference type="NCBI Taxonomy" id="254787"/>
    <lineage>
        <taxon>Bacteria</taxon>
        <taxon>Bacillati</taxon>
        <taxon>Actinomycetota</taxon>
        <taxon>Actinomycetes</taxon>
        <taxon>Micrococcales</taxon>
        <taxon>Micrococcaceae</taxon>
        <taxon>Paeniglutamicibacter</taxon>
    </lineage>
</organism>